<feature type="domain" description="Transcription factor TFIIB cyclin-like" evidence="8">
    <location>
        <begin position="87"/>
        <end position="174"/>
    </location>
</feature>
<gene>
    <name evidence="9" type="ORF">WJX72_000342</name>
</gene>
<dbReference type="GO" id="GO:0006900">
    <property type="term" value="P:vesicle budding from membrane"/>
    <property type="evidence" value="ECO:0007669"/>
    <property type="project" value="TreeGrafter"/>
</dbReference>
<accession>A0AAW1PMX3</accession>
<dbReference type="GO" id="GO:0032511">
    <property type="term" value="P:late endosome to vacuole transport via multivesicular body sorting pathway"/>
    <property type="evidence" value="ECO:0007669"/>
    <property type="project" value="TreeGrafter"/>
</dbReference>
<keyword evidence="6" id="KW-0175">Coiled coil</keyword>
<dbReference type="Gene3D" id="6.10.250.1710">
    <property type="match status" value="1"/>
</dbReference>
<proteinExistence type="inferred from homology"/>
<dbReference type="Pfam" id="PF00382">
    <property type="entry name" value="TFIIB"/>
    <property type="match status" value="1"/>
</dbReference>
<feature type="region of interest" description="Disordered" evidence="7">
    <location>
        <begin position="493"/>
        <end position="528"/>
    </location>
</feature>
<evidence type="ECO:0000256" key="3">
    <source>
        <dbReference type="ARBA" id="ARBA00022753"/>
    </source>
</evidence>
<protein>
    <recommendedName>
        <fullName evidence="8">Transcription factor TFIIB cyclin-like domain-containing protein</fullName>
    </recommendedName>
</protein>
<dbReference type="InterPro" id="IPR005024">
    <property type="entry name" value="Snf7_fam"/>
</dbReference>
<dbReference type="PANTHER" id="PTHR22761">
    <property type="entry name" value="CHARGED MULTIVESICULAR BODY PROTEIN"/>
    <property type="match status" value="1"/>
</dbReference>
<name>A0AAW1PMX3_9CHLO</name>
<dbReference type="GO" id="GO:0000815">
    <property type="term" value="C:ESCRT III complex"/>
    <property type="evidence" value="ECO:0007669"/>
    <property type="project" value="TreeGrafter"/>
</dbReference>
<keyword evidence="3" id="KW-0967">Endosome</keyword>
<evidence type="ECO:0000256" key="5">
    <source>
        <dbReference type="ARBA" id="ARBA00023163"/>
    </source>
</evidence>
<feature type="compositionally biased region" description="Low complexity" evidence="7">
    <location>
        <begin position="501"/>
        <end position="514"/>
    </location>
</feature>
<organism evidence="9 10">
    <name type="scientific">[Myrmecia] bisecta</name>
    <dbReference type="NCBI Taxonomy" id="41462"/>
    <lineage>
        <taxon>Eukaryota</taxon>
        <taxon>Viridiplantae</taxon>
        <taxon>Chlorophyta</taxon>
        <taxon>core chlorophytes</taxon>
        <taxon>Trebouxiophyceae</taxon>
        <taxon>Trebouxiales</taxon>
        <taxon>Trebouxiaceae</taxon>
        <taxon>Myrmecia</taxon>
    </lineage>
</organism>
<keyword evidence="5" id="KW-0804">Transcription</keyword>
<evidence type="ECO:0000256" key="4">
    <source>
        <dbReference type="ARBA" id="ARBA00023015"/>
    </source>
</evidence>
<dbReference type="EMBL" id="JALJOR010000010">
    <property type="protein sequence ID" value="KAK9809851.1"/>
    <property type="molecule type" value="Genomic_DNA"/>
</dbReference>
<dbReference type="Proteomes" id="UP001489004">
    <property type="component" value="Unassembled WGS sequence"/>
</dbReference>
<dbReference type="InterPro" id="IPR036915">
    <property type="entry name" value="Cyclin-like_sf"/>
</dbReference>
<evidence type="ECO:0000256" key="2">
    <source>
        <dbReference type="ARBA" id="ARBA00006190"/>
    </source>
</evidence>
<sequence length="544" mass="58850">MGTSSGAGAACPQCDQSASELDCDSGLLVCSNCGFVLDQADLWSRSIYVEGEATGVYVRDGDTGLAAGGQTLGRRGAFQDRLTRTAPVHTVRHIEALAGALGVRKEVTEQAKFLLEQSVRLPEAAGLRKVPLDILAATCLYIACRLDALPVTFVEAAALVHCNASNFGGAYRSVVSALGVSLPEPSLSVFIPRTVARLRKTPADHPRLLAVERDAMALWDWVCTVRSLDKHSLSTVAAVILVAADAHQVNVEVAQLSAGLGIGVPRVVKNASCIRQEIALPAQRHQGQHIQIGRLPVRQHTGSTMFKRIFGQGGQAPPSREVSAASTTRTVDAIQKLGETEDLLVKRRNLLEKKIQQEGDKAREYTRAKNKRAALMSLKKKKMMETQLEQVENNILRVNEQQAMLENQRTTVETVAALRNAAKASKSTMQEMKITDVDEVLDEINEQTDQMEQIQQAMGQPLGAAANLDEDELLAELEGLEAEELDSQLLEPAPVPTTRLPQQAQPEQALPNAPKTQVARPVPATPAKTAEELELEALEAEMAL</sequence>
<dbReference type="GO" id="GO:0005771">
    <property type="term" value="C:multivesicular body"/>
    <property type="evidence" value="ECO:0007669"/>
    <property type="project" value="TreeGrafter"/>
</dbReference>
<dbReference type="PANTHER" id="PTHR22761:SF10">
    <property type="entry name" value="GH13992P"/>
    <property type="match status" value="1"/>
</dbReference>
<comment type="similarity">
    <text evidence="2">Belongs to the SNF7 family.</text>
</comment>
<feature type="coiled-coil region" evidence="6">
    <location>
        <begin position="348"/>
        <end position="408"/>
    </location>
</feature>
<dbReference type="GO" id="GO:0070897">
    <property type="term" value="P:transcription preinitiation complex assembly"/>
    <property type="evidence" value="ECO:0007669"/>
    <property type="project" value="InterPro"/>
</dbReference>
<evidence type="ECO:0000256" key="7">
    <source>
        <dbReference type="SAM" id="MobiDB-lite"/>
    </source>
</evidence>
<dbReference type="GO" id="GO:0009898">
    <property type="term" value="C:cytoplasmic side of plasma membrane"/>
    <property type="evidence" value="ECO:0007669"/>
    <property type="project" value="TreeGrafter"/>
</dbReference>
<dbReference type="SUPFAM" id="SSF57783">
    <property type="entry name" value="Zinc beta-ribbon"/>
    <property type="match status" value="1"/>
</dbReference>
<evidence type="ECO:0000259" key="8">
    <source>
        <dbReference type="Pfam" id="PF00382"/>
    </source>
</evidence>
<dbReference type="AlphaFoldDB" id="A0AAW1PMX3"/>
<evidence type="ECO:0000256" key="6">
    <source>
        <dbReference type="SAM" id="Coils"/>
    </source>
</evidence>
<dbReference type="InterPro" id="IPR013150">
    <property type="entry name" value="TFIIB_cyclin"/>
</dbReference>
<keyword evidence="10" id="KW-1185">Reference proteome</keyword>
<evidence type="ECO:0000313" key="10">
    <source>
        <dbReference type="Proteomes" id="UP001489004"/>
    </source>
</evidence>
<evidence type="ECO:0000313" key="9">
    <source>
        <dbReference type="EMBL" id="KAK9809851.1"/>
    </source>
</evidence>
<dbReference type="InterPro" id="IPR000812">
    <property type="entry name" value="TFIIB"/>
</dbReference>
<comment type="subcellular location">
    <subcellularLocation>
        <location evidence="1">Endosome</location>
    </subcellularLocation>
</comment>
<dbReference type="GO" id="GO:0017025">
    <property type="term" value="F:TBP-class protein binding"/>
    <property type="evidence" value="ECO:0007669"/>
    <property type="project" value="InterPro"/>
</dbReference>
<dbReference type="Gene3D" id="1.10.287.1060">
    <property type="entry name" value="ESAT-6-like"/>
    <property type="match status" value="1"/>
</dbReference>
<dbReference type="Pfam" id="PF03357">
    <property type="entry name" value="Snf7"/>
    <property type="match status" value="1"/>
</dbReference>
<dbReference type="PRINTS" id="PR00685">
    <property type="entry name" value="TIFACTORIIB"/>
</dbReference>
<comment type="caution">
    <text evidence="9">The sequence shown here is derived from an EMBL/GenBank/DDBJ whole genome shotgun (WGS) entry which is preliminary data.</text>
</comment>
<reference evidence="9 10" key="1">
    <citation type="journal article" date="2024" name="Nat. Commun.">
        <title>Phylogenomics reveals the evolutionary origins of lichenization in chlorophyte algae.</title>
        <authorList>
            <person name="Puginier C."/>
            <person name="Libourel C."/>
            <person name="Otte J."/>
            <person name="Skaloud P."/>
            <person name="Haon M."/>
            <person name="Grisel S."/>
            <person name="Petersen M."/>
            <person name="Berrin J.G."/>
            <person name="Delaux P.M."/>
            <person name="Dal Grande F."/>
            <person name="Keller J."/>
        </authorList>
    </citation>
    <scope>NUCLEOTIDE SEQUENCE [LARGE SCALE GENOMIC DNA]</scope>
    <source>
        <strain evidence="9 10">SAG 2043</strain>
    </source>
</reference>
<keyword evidence="4" id="KW-0805">Transcription regulation</keyword>
<evidence type="ECO:0000256" key="1">
    <source>
        <dbReference type="ARBA" id="ARBA00004177"/>
    </source>
</evidence>
<dbReference type="SUPFAM" id="SSF47954">
    <property type="entry name" value="Cyclin-like"/>
    <property type="match status" value="1"/>
</dbReference>
<dbReference type="Gene3D" id="1.10.472.170">
    <property type="match status" value="1"/>
</dbReference>